<evidence type="ECO:0000313" key="3">
    <source>
        <dbReference type="Proteomes" id="UP000294856"/>
    </source>
</evidence>
<keyword evidence="3" id="KW-1185">Reference proteome</keyword>
<reference evidence="2 3" key="1">
    <citation type="submission" date="2019-03" db="EMBL/GenBank/DDBJ databases">
        <title>Genomic Encyclopedia of Type Strains, Phase IV (KMG-IV): sequencing the most valuable type-strain genomes for metagenomic binning, comparative biology and taxonomic classification.</title>
        <authorList>
            <person name="Goeker M."/>
        </authorList>
    </citation>
    <scope>NUCLEOTIDE SEQUENCE [LARGE SCALE GENOMIC DNA]</scope>
    <source>
        <strain evidence="2 3">DSM 44684</strain>
    </source>
</reference>
<organism evidence="2 3">
    <name type="scientific">Nocardia alba</name>
    <dbReference type="NCBI Taxonomy" id="225051"/>
    <lineage>
        <taxon>Bacteria</taxon>
        <taxon>Bacillati</taxon>
        <taxon>Actinomycetota</taxon>
        <taxon>Actinomycetes</taxon>
        <taxon>Mycobacteriales</taxon>
        <taxon>Nocardiaceae</taxon>
        <taxon>Nocardia</taxon>
    </lineage>
</organism>
<dbReference type="AlphaFoldDB" id="A0A4V6NCP7"/>
<feature type="region of interest" description="Disordered" evidence="1">
    <location>
        <begin position="263"/>
        <end position="289"/>
    </location>
</feature>
<gene>
    <name evidence="2" type="ORF">DFR71_2515</name>
</gene>
<protein>
    <submittedName>
        <fullName evidence="2">Uncharacterized protein</fullName>
    </submittedName>
</protein>
<dbReference type="EMBL" id="SMFR01000002">
    <property type="protein sequence ID" value="TCJ96485.1"/>
    <property type="molecule type" value="Genomic_DNA"/>
</dbReference>
<name>A0A4V6NCP7_9NOCA</name>
<sequence>MKRPAAEQSGSLDDRAEMMSIKRRRVASGAATGMALFLLLSACAGPSEPSDRWPDRFDYNFRWIGGPGVDLATGAAVQMRSVVETAFLGGAGQFSEEELKERQGLRMLSYDPPTLWQVDERAADYHWKVRGTIFAQIRRVEQDGGRNGFESWAVDACVWGGNVAYGNGAGEYFSSRNAAEQPSGELSYFGQKSTEQSVHFIQGFAVWRSNVPNPEPRMTGSSRYPAHPLPTTWENLGYPATVNTSLWREQPCEWPAEFPASLNPNRSAHQPGARVPAPEVLPPYPGWPQ</sequence>
<accession>A0A4V6NCP7</accession>
<evidence type="ECO:0000313" key="2">
    <source>
        <dbReference type="EMBL" id="TCJ96485.1"/>
    </source>
</evidence>
<evidence type="ECO:0000256" key="1">
    <source>
        <dbReference type="SAM" id="MobiDB-lite"/>
    </source>
</evidence>
<feature type="compositionally biased region" description="Pro residues" evidence="1">
    <location>
        <begin position="279"/>
        <end position="289"/>
    </location>
</feature>
<comment type="caution">
    <text evidence="2">The sequence shown here is derived from an EMBL/GenBank/DDBJ whole genome shotgun (WGS) entry which is preliminary data.</text>
</comment>
<proteinExistence type="predicted"/>
<dbReference type="Proteomes" id="UP000294856">
    <property type="component" value="Unassembled WGS sequence"/>
</dbReference>